<dbReference type="STRING" id="360411.AC812_12465"/>
<reference evidence="1 2" key="1">
    <citation type="submission" date="2015-07" db="EMBL/GenBank/DDBJ databases">
        <title>Draft genome of Bellilinea caldifistulae DSM 17877.</title>
        <authorList>
            <person name="Hemp J."/>
            <person name="Ward L.M."/>
            <person name="Pace L.A."/>
            <person name="Fischer W.W."/>
        </authorList>
    </citation>
    <scope>NUCLEOTIDE SEQUENCE [LARGE SCALE GENOMIC DNA]</scope>
    <source>
        <strain evidence="1 2">GOMI-1</strain>
    </source>
</reference>
<proteinExistence type="predicted"/>
<protein>
    <submittedName>
        <fullName evidence="1">Uncharacterized protein</fullName>
    </submittedName>
</protein>
<keyword evidence="2" id="KW-1185">Reference proteome</keyword>
<dbReference type="Proteomes" id="UP000050514">
    <property type="component" value="Unassembled WGS sequence"/>
</dbReference>
<gene>
    <name evidence="1" type="ORF">AC812_12465</name>
</gene>
<dbReference type="EMBL" id="LGHJ01000017">
    <property type="protein sequence ID" value="KPL74600.1"/>
    <property type="molecule type" value="Genomic_DNA"/>
</dbReference>
<sequence length="82" mass="8874">MQSNPDTTLSAIRTYTLIIDGELDVDFAAAFCPPDTMLEHDGKTLRLTNLRVDQSGLLGIIRSLHNLGCVLVSLSIDTGEIS</sequence>
<name>A0A0P6X421_9CHLR</name>
<evidence type="ECO:0000313" key="1">
    <source>
        <dbReference type="EMBL" id="KPL74600.1"/>
    </source>
</evidence>
<accession>A0A0P6X421</accession>
<organism evidence="1 2">
    <name type="scientific">Bellilinea caldifistulae</name>
    <dbReference type="NCBI Taxonomy" id="360411"/>
    <lineage>
        <taxon>Bacteria</taxon>
        <taxon>Bacillati</taxon>
        <taxon>Chloroflexota</taxon>
        <taxon>Anaerolineae</taxon>
        <taxon>Anaerolineales</taxon>
        <taxon>Anaerolineaceae</taxon>
        <taxon>Bellilinea</taxon>
    </lineage>
</organism>
<dbReference type="AlphaFoldDB" id="A0A0P6X421"/>
<evidence type="ECO:0000313" key="2">
    <source>
        <dbReference type="Proteomes" id="UP000050514"/>
    </source>
</evidence>
<comment type="caution">
    <text evidence="1">The sequence shown here is derived from an EMBL/GenBank/DDBJ whole genome shotgun (WGS) entry which is preliminary data.</text>
</comment>